<proteinExistence type="predicted"/>
<name>A0A517MIU0_9BACT</name>
<accession>A0A517MIU0</accession>
<protein>
    <submittedName>
        <fullName evidence="1">Uncharacterized protein</fullName>
    </submittedName>
</protein>
<organism evidence="1 2">
    <name type="scientific">Roseimaritima multifibrata</name>
    <dbReference type="NCBI Taxonomy" id="1930274"/>
    <lineage>
        <taxon>Bacteria</taxon>
        <taxon>Pseudomonadati</taxon>
        <taxon>Planctomycetota</taxon>
        <taxon>Planctomycetia</taxon>
        <taxon>Pirellulales</taxon>
        <taxon>Pirellulaceae</taxon>
        <taxon>Roseimaritima</taxon>
    </lineage>
</organism>
<dbReference type="KEGG" id="rml:FF011L_35850"/>
<reference evidence="1 2" key="1">
    <citation type="submission" date="2019-02" db="EMBL/GenBank/DDBJ databases">
        <title>Deep-cultivation of Planctomycetes and their phenomic and genomic characterization uncovers novel biology.</title>
        <authorList>
            <person name="Wiegand S."/>
            <person name="Jogler M."/>
            <person name="Boedeker C."/>
            <person name="Pinto D."/>
            <person name="Vollmers J."/>
            <person name="Rivas-Marin E."/>
            <person name="Kohn T."/>
            <person name="Peeters S.H."/>
            <person name="Heuer A."/>
            <person name="Rast P."/>
            <person name="Oberbeckmann S."/>
            <person name="Bunk B."/>
            <person name="Jeske O."/>
            <person name="Meyerdierks A."/>
            <person name="Storesund J.E."/>
            <person name="Kallscheuer N."/>
            <person name="Luecker S."/>
            <person name="Lage O.M."/>
            <person name="Pohl T."/>
            <person name="Merkel B.J."/>
            <person name="Hornburger P."/>
            <person name="Mueller R.-W."/>
            <person name="Bruemmer F."/>
            <person name="Labrenz M."/>
            <person name="Spormann A.M."/>
            <person name="Op den Camp H."/>
            <person name="Overmann J."/>
            <person name="Amann R."/>
            <person name="Jetten M.S.M."/>
            <person name="Mascher T."/>
            <person name="Medema M.H."/>
            <person name="Devos D.P."/>
            <person name="Kaster A.-K."/>
            <person name="Ovreas L."/>
            <person name="Rohde M."/>
            <person name="Galperin M.Y."/>
            <person name="Jogler C."/>
        </authorList>
    </citation>
    <scope>NUCLEOTIDE SEQUENCE [LARGE SCALE GENOMIC DNA]</scope>
    <source>
        <strain evidence="1 2">FF011L</strain>
    </source>
</reference>
<sequence length="46" mass="5637">MAYNEVIPVGTYGTCHKLLQWQKLWREDFREFRRIHENLLLSLPHP</sequence>
<evidence type="ECO:0000313" key="2">
    <source>
        <dbReference type="Proteomes" id="UP000320672"/>
    </source>
</evidence>
<dbReference type="AlphaFoldDB" id="A0A517MIU0"/>
<keyword evidence="2" id="KW-1185">Reference proteome</keyword>
<dbReference type="EMBL" id="CP036262">
    <property type="protein sequence ID" value="QDS94803.1"/>
    <property type="molecule type" value="Genomic_DNA"/>
</dbReference>
<dbReference type="Proteomes" id="UP000320672">
    <property type="component" value="Chromosome"/>
</dbReference>
<gene>
    <name evidence="1" type="ORF">FF011L_35850</name>
</gene>
<evidence type="ECO:0000313" key="1">
    <source>
        <dbReference type="EMBL" id="QDS94803.1"/>
    </source>
</evidence>